<reference evidence="19" key="1">
    <citation type="journal article" date="2014" name="Int. J. Syst. Evol. Microbiol.">
        <title>Complete genome sequence of Corynebacterium casei LMG S-19264T (=DSM 44701T), isolated from a smear-ripened cheese.</title>
        <authorList>
            <consortium name="US DOE Joint Genome Institute (JGI-PGF)"/>
            <person name="Walter F."/>
            <person name="Albersmeier A."/>
            <person name="Kalinowski J."/>
            <person name="Ruckert C."/>
        </authorList>
    </citation>
    <scope>NUCLEOTIDE SEQUENCE</scope>
    <source>
        <strain evidence="19">CGMCC 1.10998</strain>
    </source>
</reference>
<dbReference type="PROSITE" id="PS52016">
    <property type="entry name" value="TONB_DEPENDENT_REC_3"/>
    <property type="match status" value="1"/>
</dbReference>
<keyword evidence="4 14" id="KW-1134">Transmembrane beta strand</keyword>
<dbReference type="AlphaFoldDB" id="A0A916UCV2"/>
<dbReference type="Proteomes" id="UP000637423">
    <property type="component" value="Unassembled WGS sequence"/>
</dbReference>
<dbReference type="RefSeq" id="WP_188565288.1">
    <property type="nucleotide sequence ID" value="NZ_BMED01000001.1"/>
</dbReference>
<keyword evidence="6 14" id="KW-0812">Transmembrane</keyword>
<dbReference type="PANTHER" id="PTHR32552">
    <property type="entry name" value="FERRICHROME IRON RECEPTOR-RELATED"/>
    <property type="match status" value="1"/>
</dbReference>
<feature type="domain" description="TonB-dependent receptor-like beta-barrel" evidence="17">
    <location>
        <begin position="287"/>
        <end position="741"/>
    </location>
</feature>
<dbReference type="InterPro" id="IPR000531">
    <property type="entry name" value="Beta-barrel_TonB"/>
</dbReference>
<evidence type="ECO:0000256" key="7">
    <source>
        <dbReference type="ARBA" id="ARBA00022729"/>
    </source>
</evidence>
<dbReference type="GO" id="GO:0015344">
    <property type="term" value="F:siderophore uptake transmembrane transporter activity"/>
    <property type="evidence" value="ECO:0007669"/>
    <property type="project" value="TreeGrafter"/>
</dbReference>
<keyword evidence="5" id="KW-0410">Iron transport</keyword>
<evidence type="ECO:0000256" key="3">
    <source>
        <dbReference type="ARBA" id="ARBA00022448"/>
    </source>
</evidence>
<evidence type="ECO:0000313" key="20">
    <source>
        <dbReference type="Proteomes" id="UP000637423"/>
    </source>
</evidence>
<gene>
    <name evidence="19" type="primary">fiu</name>
    <name evidence="19" type="ORF">GCM10011396_14990</name>
</gene>
<proteinExistence type="inferred from homology"/>
<evidence type="ECO:0000256" key="14">
    <source>
        <dbReference type="PROSITE-ProRule" id="PRU01360"/>
    </source>
</evidence>
<evidence type="ECO:0000256" key="15">
    <source>
        <dbReference type="RuleBase" id="RU003357"/>
    </source>
</evidence>
<evidence type="ECO:0000256" key="6">
    <source>
        <dbReference type="ARBA" id="ARBA00022692"/>
    </source>
</evidence>
<dbReference type="NCBIfam" id="TIGR01783">
    <property type="entry name" value="TonB-siderophor"/>
    <property type="match status" value="1"/>
</dbReference>
<evidence type="ECO:0000256" key="9">
    <source>
        <dbReference type="ARBA" id="ARBA00023065"/>
    </source>
</evidence>
<dbReference type="FunFam" id="2.170.130.10:FF:000001">
    <property type="entry name" value="Catecholate siderophore TonB-dependent receptor"/>
    <property type="match status" value="1"/>
</dbReference>
<dbReference type="InterPro" id="IPR010105">
    <property type="entry name" value="TonB_sidphr_rcpt"/>
</dbReference>
<dbReference type="InterPro" id="IPR039426">
    <property type="entry name" value="TonB-dep_rcpt-like"/>
</dbReference>
<dbReference type="InterPro" id="IPR037066">
    <property type="entry name" value="Plug_dom_sf"/>
</dbReference>
<dbReference type="Pfam" id="PF00593">
    <property type="entry name" value="TonB_dep_Rec_b-barrel"/>
    <property type="match status" value="1"/>
</dbReference>
<evidence type="ECO:0000256" key="2">
    <source>
        <dbReference type="ARBA" id="ARBA00009810"/>
    </source>
</evidence>
<evidence type="ECO:0000256" key="1">
    <source>
        <dbReference type="ARBA" id="ARBA00004571"/>
    </source>
</evidence>
<keyword evidence="7 16" id="KW-0732">Signal</keyword>
<keyword evidence="20" id="KW-1185">Reference proteome</keyword>
<dbReference type="Gene3D" id="2.170.130.10">
    <property type="entry name" value="TonB-dependent receptor, plug domain"/>
    <property type="match status" value="1"/>
</dbReference>
<keyword evidence="3 14" id="KW-0813">Transport</keyword>
<feature type="chain" id="PRO_5037597447" evidence="16">
    <location>
        <begin position="34"/>
        <end position="773"/>
    </location>
</feature>
<evidence type="ECO:0000256" key="13">
    <source>
        <dbReference type="ARBA" id="ARBA00023237"/>
    </source>
</evidence>
<evidence type="ECO:0000256" key="11">
    <source>
        <dbReference type="ARBA" id="ARBA00023136"/>
    </source>
</evidence>
<accession>A0A916UCV2</accession>
<dbReference type="GO" id="GO:0038023">
    <property type="term" value="F:signaling receptor activity"/>
    <property type="evidence" value="ECO:0007669"/>
    <property type="project" value="InterPro"/>
</dbReference>
<reference evidence="19" key="2">
    <citation type="submission" date="2020-09" db="EMBL/GenBank/DDBJ databases">
        <authorList>
            <person name="Sun Q."/>
            <person name="Zhou Y."/>
        </authorList>
    </citation>
    <scope>NUCLEOTIDE SEQUENCE</scope>
    <source>
        <strain evidence="19">CGMCC 1.10998</strain>
    </source>
</reference>
<dbReference type="InterPro" id="IPR012910">
    <property type="entry name" value="Plug_dom"/>
</dbReference>
<dbReference type="NCBIfam" id="NF007349">
    <property type="entry name" value="PRK09840.1"/>
    <property type="match status" value="1"/>
</dbReference>
<evidence type="ECO:0000256" key="8">
    <source>
        <dbReference type="ARBA" id="ARBA00023004"/>
    </source>
</evidence>
<feature type="domain" description="TonB-dependent receptor plug" evidence="18">
    <location>
        <begin position="81"/>
        <end position="180"/>
    </location>
</feature>
<keyword evidence="11 14" id="KW-0472">Membrane</keyword>
<dbReference type="Gene3D" id="2.40.170.20">
    <property type="entry name" value="TonB-dependent receptor, beta-barrel domain"/>
    <property type="match status" value="1"/>
</dbReference>
<dbReference type="CDD" id="cd01347">
    <property type="entry name" value="ligand_gated_channel"/>
    <property type="match status" value="1"/>
</dbReference>
<evidence type="ECO:0000259" key="17">
    <source>
        <dbReference type="Pfam" id="PF00593"/>
    </source>
</evidence>
<dbReference type="Pfam" id="PF07715">
    <property type="entry name" value="Plug"/>
    <property type="match status" value="1"/>
</dbReference>
<keyword evidence="12 19" id="KW-0675">Receptor</keyword>
<dbReference type="InterPro" id="IPR036942">
    <property type="entry name" value="Beta-barrel_TonB_sf"/>
</dbReference>
<dbReference type="SUPFAM" id="SSF56935">
    <property type="entry name" value="Porins"/>
    <property type="match status" value="1"/>
</dbReference>
<organism evidence="19 20">
    <name type="scientific">Undibacterium terreum</name>
    <dbReference type="NCBI Taxonomy" id="1224302"/>
    <lineage>
        <taxon>Bacteria</taxon>
        <taxon>Pseudomonadati</taxon>
        <taxon>Pseudomonadota</taxon>
        <taxon>Betaproteobacteria</taxon>
        <taxon>Burkholderiales</taxon>
        <taxon>Oxalobacteraceae</taxon>
        <taxon>Undibacterium</taxon>
    </lineage>
</organism>
<dbReference type="GO" id="GO:0015891">
    <property type="term" value="P:siderophore transport"/>
    <property type="evidence" value="ECO:0007669"/>
    <property type="project" value="InterPro"/>
</dbReference>
<protein>
    <submittedName>
        <fullName evidence="19">Catecholate siderophore receptor Fiu</fullName>
    </submittedName>
</protein>
<dbReference type="PANTHER" id="PTHR32552:SF89">
    <property type="entry name" value="CATECHOLATE SIDEROPHORE RECEPTOR FIU"/>
    <property type="match status" value="1"/>
</dbReference>
<dbReference type="EMBL" id="BMED01000001">
    <property type="protein sequence ID" value="GGC68980.1"/>
    <property type="molecule type" value="Genomic_DNA"/>
</dbReference>
<comment type="similarity">
    <text evidence="2 14 15">Belongs to the TonB-dependent receptor family.</text>
</comment>
<evidence type="ECO:0000259" key="18">
    <source>
        <dbReference type="Pfam" id="PF07715"/>
    </source>
</evidence>
<evidence type="ECO:0000313" key="19">
    <source>
        <dbReference type="EMBL" id="GGC68980.1"/>
    </source>
</evidence>
<name>A0A916UCV2_9BURK</name>
<keyword evidence="9" id="KW-0406">Ion transport</keyword>
<evidence type="ECO:0000256" key="4">
    <source>
        <dbReference type="ARBA" id="ARBA00022452"/>
    </source>
</evidence>
<comment type="caution">
    <text evidence="19">The sequence shown here is derived from an EMBL/GenBank/DDBJ whole genome shotgun (WGS) entry which is preliminary data.</text>
</comment>
<comment type="subcellular location">
    <subcellularLocation>
        <location evidence="1 14">Cell outer membrane</location>
        <topology evidence="1 14">Multi-pass membrane protein</topology>
    </subcellularLocation>
</comment>
<evidence type="ECO:0000256" key="10">
    <source>
        <dbReference type="ARBA" id="ARBA00023077"/>
    </source>
</evidence>
<keyword evidence="13 14" id="KW-0998">Cell outer membrane</keyword>
<evidence type="ECO:0000256" key="16">
    <source>
        <dbReference type="SAM" id="SignalP"/>
    </source>
</evidence>
<keyword evidence="10 15" id="KW-0798">TonB box</keyword>
<feature type="signal peptide" evidence="16">
    <location>
        <begin position="1"/>
        <end position="33"/>
    </location>
</feature>
<dbReference type="GO" id="GO:0009279">
    <property type="term" value="C:cell outer membrane"/>
    <property type="evidence" value="ECO:0007669"/>
    <property type="project" value="UniProtKB-SubCell"/>
</dbReference>
<keyword evidence="8" id="KW-0408">Iron</keyword>
<sequence>MALIKSRKHSKSRFNQHMSTALAVMLLPVAAQAADQATATTAVAAAATSGQTLQEVKVVGSKENDFKADKAASPKYTEALVNTPQSITVIKKELIEQQGAVTLTEALRNTPGVGTFFLGENGSTSTGDSIYMRGFDSSSSIYVDGVRDLGSISRDVFNIEQIDVLKGPAGTDNGRSSPTGSVNLTSKQPTLEDALYSSVTIGGGEQKRVTADWNKVINADNGTAFRLNVLDQDSGNPGRNEVKNKRWGIAPTFVFGLKTPTRFYLDYLHVKQENVPDGGVPTIGLPGYTSPDLNNGRPFLSKAAPVDPKNFYGAKSDFDNVTADMFTARIEHDFNSKVKLLNTTRYGKTKQNYLLTAFMGTTANLLTPVPADPSTWTLARSTRTIKDQQNEILTNQSTVTADFETGAIKHTVVAGLELTNEKQLTYGYNGTGTLPAANLYNPNPNVVATGLNLVRNGVRTDGSTNTQSAYVFDTLKLNEQWQINGGVRFDHYSTTYNATALSTAAANPTLPVGTLVPTALELSDTLFNGKIAALFKPTEDSSIYALYATSKQPPGGSNFALSTSANSAANPKFDPQETTTTEVGTKWDFLKQKLSFTAAVYRTEVKNEVEQDPVDLLYYQTGKKRVQGVEIGVTGEVMRNWLISAGYTRMNTSVVAGKVVTASGINNLSYTPKQAFTAWTSYTLPFGLKLGGGARFVDSLLRGTDGAIGTPAYTNSYWVYDAMASYSVTKNVDLQLNLYNLADKKYVSAINKSGYRYTPGTPRYASLTANIKF</sequence>
<evidence type="ECO:0000256" key="12">
    <source>
        <dbReference type="ARBA" id="ARBA00023170"/>
    </source>
</evidence>
<evidence type="ECO:0000256" key="5">
    <source>
        <dbReference type="ARBA" id="ARBA00022496"/>
    </source>
</evidence>